<evidence type="ECO:0000313" key="4">
    <source>
        <dbReference type="EMBL" id="KAG9281818.1"/>
    </source>
</evidence>
<dbReference type="Ensembl" id="ENSAMXT00005045116.1">
    <property type="protein sequence ID" value="ENSAMXP00005041449.1"/>
    <property type="gene ID" value="ENSAMXG00005019403.1"/>
</dbReference>
<proteinExistence type="predicted"/>
<dbReference type="GO" id="GO:0001503">
    <property type="term" value="P:ossification"/>
    <property type="evidence" value="ECO:0007669"/>
    <property type="project" value="InterPro"/>
</dbReference>
<dbReference type="AlphaFoldDB" id="A0A8B9RGN8"/>
<dbReference type="PANTHER" id="PTHR28645">
    <property type="entry name" value="TRANSMEMBRANE PROTEIN 119"/>
    <property type="match status" value="1"/>
</dbReference>
<keyword evidence="2" id="KW-0472">Membrane</keyword>
<dbReference type="GO" id="GO:0005886">
    <property type="term" value="C:plasma membrane"/>
    <property type="evidence" value="ECO:0007669"/>
    <property type="project" value="TreeGrafter"/>
</dbReference>
<feature type="compositionally biased region" description="Basic and acidic residues" evidence="1">
    <location>
        <begin position="185"/>
        <end position="197"/>
    </location>
</feature>
<feature type="region of interest" description="Disordered" evidence="1">
    <location>
        <begin position="142"/>
        <end position="295"/>
    </location>
</feature>
<evidence type="ECO:0000256" key="2">
    <source>
        <dbReference type="SAM" id="Phobius"/>
    </source>
</evidence>
<evidence type="ECO:0000256" key="3">
    <source>
        <dbReference type="SAM" id="SignalP"/>
    </source>
</evidence>
<dbReference type="Proteomes" id="UP000694621">
    <property type="component" value="Unplaced"/>
</dbReference>
<protein>
    <submittedName>
        <fullName evidence="4 5">Transmembrane protein 119</fullName>
    </submittedName>
</protein>
<dbReference type="OrthoDB" id="8943443at2759"/>
<evidence type="ECO:0000313" key="7">
    <source>
        <dbReference type="Proteomes" id="UP000752171"/>
    </source>
</evidence>
<feature type="signal peptide" evidence="3">
    <location>
        <begin position="1"/>
        <end position="24"/>
    </location>
</feature>
<dbReference type="EMBL" id="JAICCE010000001">
    <property type="protein sequence ID" value="KAG9281818.1"/>
    <property type="molecule type" value="Genomic_DNA"/>
</dbReference>
<gene>
    <name evidence="4" type="primary">TMEM119</name>
    <name evidence="4" type="ORF">AMEX_G390</name>
</gene>
<dbReference type="GO" id="GO:0030501">
    <property type="term" value="P:positive regulation of bone mineralization"/>
    <property type="evidence" value="ECO:0007669"/>
    <property type="project" value="TreeGrafter"/>
</dbReference>
<dbReference type="PANTHER" id="PTHR28645:SF1">
    <property type="entry name" value="TRANSMEMBRANE PROTEIN 119"/>
    <property type="match status" value="1"/>
</dbReference>
<keyword evidence="3" id="KW-0732">Signal</keyword>
<evidence type="ECO:0000313" key="5">
    <source>
        <dbReference type="Ensembl" id="ENSAMXP00005041449.1"/>
    </source>
</evidence>
<dbReference type="Pfam" id="PF15724">
    <property type="entry name" value="TMEM119"/>
    <property type="match status" value="1"/>
</dbReference>
<name>A0A8B9RGN8_ASTMX</name>
<dbReference type="OMA" id="SHGSTHV"/>
<keyword evidence="2 4" id="KW-0812">Transmembrane</keyword>
<organism evidence="5 6">
    <name type="scientific">Astyanax mexicanus</name>
    <name type="common">Blind cave fish</name>
    <name type="synonym">Astyanax fasciatus mexicanus</name>
    <dbReference type="NCBI Taxonomy" id="7994"/>
    <lineage>
        <taxon>Eukaryota</taxon>
        <taxon>Metazoa</taxon>
        <taxon>Chordata</taxon>
        <taxon>Craniata</taxon>
        <taxon>Vertebrata</taxon>
        <taxon>Euteleostomi</taxon>
        <taxon>Actinopterygii</taxon>
        <taxon>Neopterygii</taxon>
        <taxon>Teleostei</taxon>
        <taxon>Ostariophysi</taxon>
        <taxon>Characiformes</taxon>
        <taxon>Characoidei</taxon>
        <taxon>Acestrorhamphidae</taxon>
        <taxon>Acestrorhamphinae</taxon>
        <taxon>Astyanax</taxon>
    </lineage>
</organism>
<dbReference type="KEGG" id="amex:103047714"/>
<feature type="chain" id="PRO_5044669893" evidence="3">
    <location>
        <begin position="25"/>
        <end position="295"/>
    </location>
</feature>
<keyword evidence="2" id="KW-1133">Transmembrane helix</keyword>
<accession>A0A8B9RGN8</accession>
<sequence>MDHSVLCCVLTWAVILQQNGAIYATHIFPNLSMEGSGDWDEDKSELMPSPSVISDTPEILKPTVFITEGEVTHMEQFLLTRMSDFLRENLFLILVVTCLIVLVVFIVCSAVVLSNRRKVSAYYPCSFPSKMYVDETDKTGGEPVFTSVPEKVTSSSVEEPANSVKQLHEDIMLAARNLRSPTKTPWREEKDEKKPAEAESQPQNNEESEETPRSCEDSNTQEAVSDEAQEEIQNSSMSQDAEPVCHMEKTDPASPDLPPESEHPSGSDGLEAREETDKQEVTASPSYISEEMTAF</sequence>
<reference evidence="4 7" key="1">
    <citation type="submission" date="2021-07" db="EMBL/GenBank/DDBJ databases">
        <authorList>
            <person name="Imarazene B."/>
            <person name="Zahm M."/>
            <person name="Klopp C."/>
            <person name="Cabau C."/>
            <person name="Beille S."/>
            <person name="Jouanno E."/>
            <person name="Castinel A."/>
            <person name="Lluch J."/>
            <person name="Gil L."/>
            <person name="Kuchtly C."/>
            <person name="Lopez Roques C."/>
            <person name="Donnadieu C."/>
            <person name="Parrinello H."/>
            <person name="Journot L."/>
            <person name="Du K."/>
            <person name="Schartl M."/>
            <person name="Retaux S."/>
            <person name="Guiguen Y."/>
        </authorList>
    </citation>
    <scope>NUCLEOTIDE SEQUENCE [LARGE SCALE GENOMIC DNA]</scope>
    <source>
        <strain evidence="4">Pach_M1</strain>
        <tissue evidence="4">Testis</tissue>
    </source>
</reference>
<dbReference type="InterPro" id="IPR031453">
    <property type="entry name" value="TMEM119"/>
</dbReference>
<evidence type="ECO:0000256" key="1">
    <source>
        <dbReference type="SAM" id="MobiDB-lite"/>
    </source>
</evidence>
<reference evidence="5" key="2">
    <citation type="submission" date="2025-05" db="UniProtKB">
        <authorList>
            <consortium name="Ensembl"/>
        </authorList>
    </citation>
    <scope>IDENTIFICATION</scope>
</reference>
<feature type="compositionally biased region" description="Basic and acidic residues" evidence="1">
    <location>
        <begin position="260"/>
        <end position="280"/>
    </location>
</feature>
<evidence type="ECO:0000313" key="6">
    <source>
        <dbReference type="Proteomes" id="UP000694621"/>
    </source>
</evidence>
<dbReference type="GO" id="GO:0033690">
    <property type="term" value="P:positive regulation of osteoblast proliferation"/>
    <property type="evidence" value="ECO:0007669"/>
    <property type="project" value="TreeGrafter"/>
</dbReference>
<dbReference type="GO" id="GO:0045669">
    <property type="term" value="P:positive regulation of osteoblast differentiation"/>
    <property type="evidence" value="ECO:0007669"/>
    <property type="project" value="TreeGrafter"/>
</dbReference>
<dbReference type="Proteomes" id="UP000752171">
    <property type="component" value="Unassembled WGS sequence"/>
</dbReference>
<feature type="transmembrane region" description="Helical" evidence="2">
    <location>
        <begin position="90"/>
        <end position="113"/>
    </location>
</feature>